<accession>A0A0W7TMM7</accession>
<evidence type="ECO:0000313" key="3">
    <source>
        <dbReference type="EMBL" id="KUE75064.1"/>
    </source>
</evidence>
<dbReference type="EMBL" id="JXXK01000003">
    <property type="protein sequence ID" value="KJF40960.1"/>
    <property type="molecule type" value="Genomic_DNA"/>
</dbReference>
<keyword evidence="1" id="KW-0812">Transmembrane</keyword>
<dbReference type="AlphaFoldDB" id="A0A0D8J1V2"/>
<dbReference type="GeneID" id="42855774"/>
<dbReference type="EMBL" id="LMUA01000030">
    <property type="protein sequence ID" value="KUE75064.1"/>
    <property type="molecule type" value="Genomic_DNA"/>
</dbReference>
<keyword evidence="4" id="KW-1185">Reference proteome</keyword>
<sequence>MDGNAQKETCRAPAPGPDGFVPARPRVVLALAVLVLAGMAGFCLALYHSLTAVRPVDPADYPGAAPEGFRWEAAVSREDGRAVFTGWACVEGEPFPDVDIRVVLYHAEDGAYYSIPTQMTPDEAATAAVADGRGYALGGFTAVVPEKVLAHPLAEYEICIAYRVGGFDFLASTGKTAEVTG</sequence>
<accession>A0A0D8J1V2</accession>
<evidence type="ECO:0000313" key="2">
    <source>
        <dbReference type="EMBL" id="KJF40960.1"/>
    </source>
</evidence>
<dbReference type="Proteomes" id="UP000032483">
    <property type="component" value="Unassembled WGS sequence"/>
</dbReference>
<dbReference type="RefSeq" id="WP_050004627.1">
    <property type="nucleotide sequence ID" value="NZ_CAQJQL010000003.1"/>
</dbReference>
<gene>
    <name evidence="3" type="ORF">ASJ35_15570</name>
    <name evidence="2" type="ORF">TQ39_03880</name>
</gene>
<keyword evidence="1" id="KW-0472">Membrane</keyword>
<protein>
    <submittedName>
        <fullName evidence="2">Uncharacterized protein</fullName>
    </submittedName>
</protein>
<evidence type="ECO:0000313" key="5">
    <source>
        <dbReference type="Proteomes" id="UP000053433"/>
    </source>
</evidence>
<proteinExistence type="predicted"/>
<comment type="caution">
    <text evidence="2">The sequence shown here is derived from an EMBL/GenBank/DDBJ whole genome shotgun (WGS) entry which is preliminary data.</text>
</comment>
<organism evidence="2 4">
    <name type="scientific">Ruthenibacterium lactatiformans</name>
    <dbReference type="NCBI Taxonomy" id="1550024"/>
    <lineage>
        <taxon>Bacteria</taxon>
        <taxon>Bacillati</taxon>
        <taxon>Bacillota</taxon>
        <taxon>Clostridia</taxon>
        <taxon>Eubacteriales</taxon>
        <taxon>Oscillospiraceae</taxon>
        <taxon>Ruthenibacterium</taxon>
    </lineage>
</organism>
<reference evidence="3 5" key="2">
    <citation type="submission" date="2015-10" db="EMBL/GenBank/DDBJ databases">
        <title>A novel member of the family Ruminococcaceae isolated from human faeces.</title>
        <authorList>
            <person name="Shkoporov A.N."/>
            <person name="Chaplin A.V."/>
            <person name="Motuzova O.V."/>
            <person name="Kafarskaia L.I."/>
            <person name="Efimov B.A."/>
        </authorList>
    </citation>
    <scope>NUCLEOTIDE SEQUENCE [LARGE SCALE GENOMIC DNA]</scope>
    <source>
        <strain evidence="3 5">668</strain>
    </source>
</reference>
<keyword evidence="1" id="KW-1133">Transmembrane helix</keyword>
<dbReference type="Proteomes" id="UP000053433">
    <property type="component" value="Unassembled WGS sequence"/>
</dbReference>
<reference evidence="2" key="1">
    <citation type="submission" date="2015-02" db="EMBL/GenBank/DDBJ databases">
        <title>A novel member of the family Ruminococcaceae isolated from human feces.</title>
        <authorList>
            <person name="Shkoporov A.N."/>
            <person name="Chaplin A.V."/>
            <person name="Motuzova O.V."/>
            <person name="Kafarskaia L.I."/>
            <person name="Khokhlova E.V."/>
            <person name="Efimov B.A."/>
        </authorList>
    </citation>
    <scope>NUCLEOTIDE SEQUENCE [LARGE SCALE GENOMIC DNA]</scope>
    <source>
        <strain evidence="2">585-1</strain>
    </source>
</reference>
<evidence type="ECO:0000256" key="1">
    <source>
        <dbReference type="SAM" id="Phobius"/>
    </source>
</evidence>
<feature type="transmembrane region" description="Helical" evidence="1">
    <location>
        <begin position="27"/>
        <end position="47"/>
    </location>
</feature>
<evidence type="ECO:0000313" key="4">
    <source>
        <dbReference type="Proteomes" id="UP000032483"/>
    </source>
</evidence>
<name>A0A0D8J1V2_9FIRM</name>